<evidence type="ECO:0000313" key="2">
    <source>
        <dbReference type="EMBL" id="KRM77944.1"/>
    </source>
</evidence>
<dbReference type="AlphaFoldDB" id="A0A0R2BEZ2"/>
<dbReference type="EMBL" id="AYYR01000003">
    <property type="protein sequence ID" value="KRM77944.1"/>
    <property type="molecule type" value="Genomic_DNA"/>
</dbReference>
<gene>
    <name evidence="2" type="ORF">FC82_GL001571</name>
</gene>
<comment type="caution">
    <text evidence="2">The sequence shown here is derived from an EMBL/GenBank/DDBJ whole genome shotgun (WGS) entry which is preliminary data.</text>
</comment>
<protein>
    <recommendedName>
        <fullName evidence="1">DUF4440 domain-containing protein</fullName>
    </recommendedName>
</protein>
<dbReference type="InterPro" id="IPR027843">
    <property type="entry name" value="DUF4440"/>
</dbReference>
<name>A0A0R2BEZ2_SECCO</name>
<organism evidence="2 3">
    <name type="scientific">Secundilactobacillus collinoides DSM 20515 = JCM 1123</name>
    <dbReference type="NCBI Taxonomy" id="1423733"/>
    <lineage>
        <taxon>Bacteria</taxon>
        <taxon>Bacillati</taxon>
        <taxon>Bacillota</taxon>
        <taxon>Bacilli</taxon>
        <taxon>Lactobacillales</taxon>
        <taxon>Lactobacillaceae</taxon>
        <taxon>Secundilactobacillus</taxon>
    </lineage>
</organism>
<dbReference type="SUPFAM" id="SSF54427">
    <property type="entry name" value="NTF2-like"/>
    <property type="match status" value="1"/>
</dbReference>
<dbReference type="Gene3D" id="3.10.450.50">
    <property type="match status" value="1"/>
</dbReference>
<proteinExistence type="predicted"/>
<reference evidence="2 3" key="1">
    <citation type="journal article" date="2015" name="Genome Announc.">
        <title>Expanding the biotechnology potential of lactobacilli through comparative genomics of 213 strains and associated genera.</title>
        <authorList>
            <person name="Sun Z."/>
            <person name="Harris H.M."/>
            <person name="McCann A."/>
            <person name="Guo C."/>
            <person name="Argimon S."/>
            <person name="Zhang W."/>
            <person name="Yang X."/>
            <person name="Jeffery I.B."/>
            <person name="Cooney J.C."/>
            <person name="Kagawa T.F."/>
            <person name="Liu W."/>
            <person name="Song Y."/>
            <person name="Salvetti E."/>
            <person name="Wrobel A."/>
            <person name="Rasinkangas P."/>
            <person name="Parkhill J."/>
            <person name="Rea M.C."/>
            <person name="O'Sullivan O."/>
            <person name="Ritari J."/>
            <person name="Douillard F.P."/>
            <person name="Paul Ross R."/>
            <person name="Yang R."/>
            <person name="Briner A.E."/>
            <person name="Felis G.E."/>
            <person name="de Vos W.M."/>
            <person name="Barrangou R."/>
            <person name="Klaenhammer T.R."/>
            <person name="Caufield P.W."/>
            <person name="Cui Y."/>
            <person name="Zhang H."/>
            <person name="O'Toole P.W."/>
        </authorList>
    </citation>
    <scope>NUCLEOTIDE SEQUENCE [LARGE SCALE GENOMIC DNA]</scope>
    <source>
        <strain evidence="2 3">DSM 20515</strain>
    </source>
</reference>
<evidence type="ECO:0000313" key="3">
    <source>
        <dbReference type="Proteomes" id="UP000051845"/>
    </source>
</evidence>
<dbReference type="RefSeq" id="WP_056995920.1">
    <property type="nucleotide sequence ID" value="NZ_AYYR01000003.1"/>
</dbReference>
<dbReference type="STRING" id="33960.TY91_11640"/>
<evidence type="ECO:0000259" key="1">
    <source>
        <dbReference type="Pfam" id="PF14534"/>
    </source>
</evidence>
<sequence length="122" mass="14097">MTDKEAVLQLYRDHNKYMVAGDVKRLGALLDDDFYLKHMTGMMQDKTTWLGEIQSGQMHYFSSDEAHVDISELSDDQAVLVGQSQVDASIHGSRNTWPLELTLHDQKIDGQWRIMYITARMY</sequence>
<feature type="domain" description="DUF4440" evidence="1">
    <location>
        <begin position="7"/>
        <end position="114"/>
    </location>
</feature>
<dbReference type="PATRIC" id="fig|1423733.4.peg.1653"/>
<dbReference type="Pfam" id="PF14534">
    <property type="entry name" value="DUF4440"/>
    <property type="match status" value="1"/>
</dbReference>
<accession>A0A0R2BEZ2</accession>
<dbReference type="Proteomes" id="UP000051845">
    <property type="component" value="Unassembled WGS sequence"/>
</dbReference>
<dbReference type="InterPro" id="IPR032710">
    <property type="entry name" value="NTF2-like_dom_sf"/>
</dbReference>